<evidence type="ECO:0000313" key="3">
    <source>
        <dbReference type="Proteomes" id="UP000533598"/>
    </source>
</evidence>
<dbReference type="EMBL" id="JACHMH010000001">
    <property type="protein sequence ID" value="MBB4678239.1"/>
    <property type="molecule type" value="Genomic_DNA"/>
</dbReference>
<proteinExistence type="predicted"/>
<keyword evidence="1" id="KW-0812">Transmembrane</keyword>
<evidence type="ECO:0000256" key="1">
    <source>
        <dbReference type="SAM" id="Phobius"/>
    </source>
</evidence>
<evidence type="ECO:0000313" key="2">
    <source>
        <dbReference type="EMBL" id="MBB4678239.1"/>
    </source>
</evidence>
<dbReference type="AlphaFoldDB" id="A0A7W7CBT7"/>
<protein>
    <submittedName>
        <fullName evidence="2">Uncharacterized protein</fullName>
    </submittedName>
</protein>
<keyword evidence="1" id="KW-0472">Membrane</keyword>
<keyword evidence="3" id="KW-1185">Reference proteome</keyword>
<gene>
    <name evidence="2" type="ORF">HNR67_004357</name>
</gene>
<dbReference type="Proteomes" id="UP000533598">
    <property type="component" value="Unassembled WGS sequence"/>
</dbReference>
<organism evidence="2 3">
    <name type="scientific">Crossiella cryophila</name>
    <dbReference type="NCBI Taxonomy" id="43355"/>
    <lineage>
        <taxon>Bacteria</taxon>
        <taxon>Bacillati</taxon>
        <taxon>Actinomycetota</taxon>
        <taxon>Actinomycetes</taxon>
        <taxon>Pseudonocardiales</taxon>
        <taxon>Pseudonocardiaceae</taxon>
        <taxon>Crossiella</taxon>
    </lineage>
</organism>
<name>A0A7W7CBT7_9PSEU</name>
<keyword evidence="1" id="KW-1133">Transmembrane helix</keyword>
<dbReference type="RefSeq" id="WP_185004096.1">
    <property type="nucleotide sequence ID" value="NZ_BAAAUI010000004.1"/>
</dbReference>
<feature type="transmembrane region" description="Helical" evidence="1">
    <location>
        <begin position="12"/>
        <end position="29"/>
    </location>
</feature>
<reference evidence="2 3" key="1">
    <citation type="submission" date="2020-08" db="EMBL/GenBank/DDBJ databases">
        <title>Sequencing the genomes of 1000 actinobacteria strains.</title>
        <authorList>
            <person name="Klenk H.-P."/>
        </authorList>
    </citation>
    <scope>NUCLEOTIDE SEQUENCE [LARGE SCALE GENOMIC DNA]</scope>
    <source>
        <strain evidence="2 3">DSM 44230</strain>
    </source>
</reference>
<sequence>MQNDLDRTTQVLTALLVPAFALVAIAGFISEPEWLKLTLLIVATVAIFALGFGLLRIIRQRRLNQD</sequence>
<accession>A0A7W7CBT7</accession>
<comment type="caution">
    <text evidence="2">The sequence shown here is derived from an EMBL/GenBank/DDBJ whole genome shotgun (WGS) entry which is preliminary data.</text>
</comment>
<feature type="transmembrane region" description="Helical" evidence="1">
    <location>
        <begin position="35"/>
        <end position="55"/>
    </location>
</feature>